<proteinExistence type="predicted"/>
<dbReference type="PANTHER" id="PTHR13017:SF0">
    <property type="entry name" value="METHENYLTETRAHYDROFOLATE SYNTHASE DOMAIN-CONTAINING PROTEIN"/>
    <property type="match status" value="1"/>
</dbReference>
<dbReference type="InterPro" id="IPR037171">
    <property type="entry name" value="NagB/RpiA_transferase-like"/>
</dbReference>
<organism evidence="1 2">
    <name type="scientific">Salinibacter ruber</name>
    <dbReference type="NCBI Taxonomy" id="146919"/>
    <lineage>
        <taxon>Bacteria</taxon>
        <taxon>Pseudomonadati</taxon>
        <taxon>Rhodothermota</taxon>
        <taxon>Rhodothermia</taxon>
        <taxon>Rhodothermales</taxon>
        <taxon>Salinibacteraceae</taxon>
        <taxon>Salinibacter</taxon>
    </lineage>
</organism>
<accession>A0A9X2Q219</accession>
<dbReference type="InterPro" id="IPR002698">
    <property type="entry name" value="FTHF_cligase"/>
</dbReference>
<name>A0A9X2Q219_9BACT</name>
<dbReference type="EC" id="6.3.3.2" evidence="1"/>
<dbReference type="PANTHER" id="PTHR13017">
    <property type="entry name" value="5-FORMYLTETRAHYDROFOLATE CYCLO-LIGASE-RELATED"/>
    <property type="match status" value="1"/>
</dbReference>
<comment type="caution">
    <text evidence="1">The sequence shown here is derived from an EMBL/GenBank/DDBJ whole genome shotgun (WGS) entry which is preliminary data.</text>
</comment>
<keyword evidence="1" id="KW-0436">Ligase</keyword>
<reference evidence="1" key="1">
    <citation type="submission" date="2022-08" db="EMBL/GenBank/DDBJ databases">
        <title>Genomic Encyclopedia of Type Strains, Phase V (KMG-V): Genome sequencing to study the core and pangenomes of soil and plant-associated prokaryotes.</title>
        <authorList>
            <person name="Whitman W."/>
        </authorList>
    </citation>
    <scope>NUCLEOTIDE SEQUENCE</scope>
    <source>
        <strain evidence="1">0</strain>
    </source>
</reference>
<dbReference type="RefSeq" id="WP_259080452.1">
    <property type="nucleotide sequence ID" value="NZ_JANUAU010000006.1"/>
</dbReference>
<dbReference type="AlphaFoldDB" id="A0A9X2Q219"/>
<evidence type="ECO:0000313" key="2">
    <source>
        <dbReference type="Proteomes" id="UP001155027"/>
    </source>
</evidence>
<gene>
    <name evidence="1" type="ORF">GGP71_002016</name>
</gene>
<evidence type="ECO:0000313" key="1">
    <source>
        <dbReference type="EMBL" id="MCS3678086.1"/>
    </source>
</evidence>
<dbReference type="Gene3D" id="3.40.50.10420">
    <property type="entry name" value="NagB/RpiA/CoA transferase-like"/>
    <property type="match status" value="1"/>
</dbReference>
<sequence>MDVRFDTKSAAREAVWDALEDEGIARFPFPPHGRIPNFEGAPAAAERLFEEPPFTGARRLKVNPDAPQRYVRIEALRRGCVVFVPTPRLRGGFKRLDPASIPDDETKPAASLSKIDRWAEPVALDDLPPLDAIVTGSVAVTTGGHRCGKGEGYSDLEYAILRELGHDPVPVATTVHSRQRVASVPTDPHDLPLARIVTPEQTIDVADPPAPPTGIDWTALSAADLEEMPVLRELRG</sequence>
<dbReference type="InterPro" id="IPR024185">
    <property type="entry name" value="FTHF_cligase-like_sf"/>
</dbReference>
<dbReference type="GO" id="GO:0030272">
    <property type="term" value="F:5-formyltetrahydrofolate cyclo-ligase activity"/>
    <property type="evidence" value="ECO:0007669"/>
    <property type="project" value="UniProtKB-EC"/>
</dbReference>
<dbReference type="EMBL" id="JANUAU010000006">
    <property type="protein sequence ID" value="MCS3678086.1"/>
    <property type="molecule type" value="Genomic_DNA"/>
</dbReference>
<protein>
    <submittedName>
        <fullName evidence="1">5-formyltetrahydrofolate cyclo-ligase</fullName>
        <ecNumber evidence="1">6.3.3.2</ecNumber>
    </submittedName>
</protein>
<dbReference type="SUPFAM" id="SSF100950">
    <property type="entry name" value="NagB/RpiA/CoA transferase-like"/>
    <property type="match status" value="1"/>
</dbReference>
<dbReference type="Pfam" id="PF01812">
    <property type="entry name" value="5-FTHF_cyc-lig"/>
    <property type="match status" value="1"/>
</dbReference>
<dbReference type="Proteomes" id="UP001155027">
    <property type="component" value="Unassembled WGS sequence"/>
</dbReference>
<dbReference type="GO" id="GO:0005737">
    <property type="term" value="C:cytoplasm"/>
    <property type="evidence" value="ECO:0007669"/>
    <property type="project" value="TreeGrafter"/>
</dbReference>